<evidence type="ECO:0000256" key="5">
    <source>
        <dbReference type="ARBA" id="ARBA00023136"/>
    </source>
</evidence>
<sequence length="126" mass="13950">MSFWDILWLLVWSFFFVSYLMVLFNILGDLFRDHELSGGMKAVWVVFLLVLPAITAIVYLVARGKGMAGRAIAQAQRNEEAARAYIRDAAGRTPAEEIATAKSLLDAGTIGQDEFDLLKARALGVQ</sequence>
<keyword evidence="5 6" id="KW-0472">Membrane</keyword>
<protein>
    <submittedName>
        <fullName evidence="8">SHOCT domain-containing protein</fullName>
    </submittedName>
</protein>
<keyword evidence="4 6" id="KW-1133">Transmembrane helix</keyword>
<dbReference type="Proteomes" id="UP001500301">
    <property type="component" value="Unassembled WGS sequence"/>
</dbReference>
<accession>A0ABP6WBM1</accession>
<evidence type="ECO:0000256" key="1">
    <source>
        <dbReference type="ARBA" id="ARBA00004651"/>
    </source>
</evidence>
<dbReference type="RefSeq" id="WP_257441371.1">
    <property type="nucleotide sequence ID" value="NZ_BAABBB010000023.1"/>
</dbReference>
<keyword evidence="2" id="KW-1003">Cell membrane</keyword>
<dbReference type="InterPro" id="IPR027379">
    <property type="entry name" value="CLS_N"/>
</dbReference>
<proteinExistence type="predicted"/>
<evidence type="ECO:0000259" key="7">
    <source>
        <dbReference type="Pfam" id="PF13396"/>
    </source>
</evidence>
<comment type="subcellular location">
    <subcellularLocation>
        <location evidence="1">Cell membrane</location>
        <topology evidence="1">Multi-pass membrane protein</topology>
    </subcellularLocation>
</comment>
<keyword evidence="3 6" id="KW-0812">Transmembrane</keyword>
<evidence type="ECO:0000256" key="2">
    <source>
        <dbReference type="ARBA" id="ARBA00022475"/>
    </source>
</evidence>
<dbReference type="EMBL" id="BAABBB010000023">
    <property type="protein sequence ID" value="GAA3548128.1"/>
    <property type="molecule type" value="Genomic_DNA"/>
</dbReference>
<dbReference type="Pfam" id="PF13396">
    <property type="entry name" value="PLDc_N"/>
    <property type="match status" value="1"/>
</dbReference>
<feature type="transmembrane region" description="Helical" evidence="6">
    <location>
        <begin position="42"/>
        <end position="62"/>
    </location>
</feature>
<evidence type="ECO:0000256" key="6">
    <source>
        <dbReference type="SAM" id="Phobius"/>
    </source>
</evidence>
<evidence type="ECO:0000256" key="3">
    <source>
        <dbReference type="ARBA" id="ARBA00022692"/>
    </source>
</evidence>
<comment type="caution">
    <text evidence="8">The sequence shown here is derived from an EMBL/GenBank/DDBJ whole genome shotgun (WGS) entry which is preliminary data.</text>
</comment>
<evidence type="ECO:0000313" key="9">
    <source>
        <dbReference type="Proteomes" id="UP001500301"/>
    </source>
</evidence>
<organism evidence="8 9">
    <name type="scientific">Nocardioides daeguensis</name>
    <dbReference type="NCBI Taxonomy" id="908359"/>
    <lineage>
        <taxon>Bacteria</taxon>
        <taxon>Bacillati</taxon>
        <taxon>Actinomycetota</taxon>
        <taxon>Actinomycetes</taxon>
        <taxon>Propionibacteriales</taxon>
        <taxon>Nocardioidaceae</taxon>
        <taxon>Nocardioides</taxon>
    </lineage>
</organism>
<evidence type="ECO:0000313" key="8">
    <source>
        <dbReference type="EMBL" id="GAA3548128.1"/>
    </source>
</evidence>
<name>A0ABP6WBM1_9ACTN</name>
<evidence type="ECO:0000256" key="4">
    <source>
        <dbReference type="ARBA" id="ARBA00022989"/>
    </source>
</evidence>
<feature type="domain" description="Cardiolipin synthase N-terminal" evidence="7">
    <location>
        <begin position="23"/>
        <end position="63"/>
    </location>
</feature>
<feature type="transmembrane region" description="Helical" evidence="6">
    <location>
        <begin position="7"/>
        <end position="27"/>
    </location>
</feature>
<reference evidence="9" key="1">
    <citation type="journal article" date="2019" name="Int. J. Syst. Evol. Microbiol.">
        <title>The Global Catalogue of Microorganisms (GCM) 10K type strain sequencing project: providing services to taxonomists for standard genome sequencing and annotation.</title>
        <authorList>
            <consortium name="The Broad Institute Genomics Platform"/>
            <consortium name="The Broad Institute Genome Sequencing Center for Infectious Disease"/>
            <person name="Wu L."/>
            <person name="Ma J."/>
        </authorList>
    </citation>
    <scope>NUCLEOTIDE SEQUENCE [LARGE SCALE GENOMIC DNA]</scope>
    <source>
        <strain evidence="9">JCM 17460</strain>
    </source>
</reference>
<keyword evidence="9" id="KW-1185">Reference proteome</keyword>
<gene>
    <name evidence="8" type="ORF">GCM10022263_38950</name>
</gene>